<feature type="compositionally biased region" description="Basic and acidic residues" evidence="1">
    <location>
        <begin position="123"/>
        <end position="140"/>
    </location>
</feature>
<evidence type="ECO:0000256" key="1">
    <source>
        <dbReference type="SAM" id="MobiDB-lite"/>
    </source>
</evidence>
<proteinExistence type="predicted"/>
<feature type="region of interest" description="Disordered" evidence="1">
    <location>
        <begin position="40"/>
        <end position="140"/>
    </location>
</feature>
<dbReference type="EMBL" id="JAULUE010002060">
    <property type="protein sequence ID" value="KAK5885253.1"/>
    <property type="molecule type" value="Genomic_DNA"/>
</dbReference>
<reference evidence="2 3" key="1">
    <citation type="journal article" date="2023" name="Mol. Biol. Evol.">
        <title>Genomics of Secondarily Temperate Adaptation in the Only Non-Antarctic Icefish.</title>
        <authorList>
            <person name="Rivera-Colon A.G."/>
            <person name="Rayamajhi N."/>
            <person name="Minhas B.F."/>
            <person name="Madrigal G."/>
            <person name="Bilyk K.T."/>
            <person name="Yoon V."/>
            <person name="Hune M."/>
            <person name="Gregory S."/>
            <person name="Cheng C.H.C."/>
            <person name="Catchen J.M."/>
        </authorList>
    </citation>
    <scope>NUCLEOTIDE SEQUENCE [LARGE SCALE GENOMIC DNA]</scope>
    <source>
        <strain evidence="2">JC2023a</strain>
    </source>
</reference>
<organism evidence="2 3">
    <name type="scientific">Champsocephalus esox</name>
    <name type="common">pike icefish</name>
    <dbReference type="NCBI Taxonomy" id="159716"/>
    <lineage>
        <taxon>Eukaryota</taxon>
        <taxon>Metazoa</taxon>
        <taxon>Chordata</taxon>
        <taxon>Craniata</taxon>
        <taxon>Vertebrata</taxon>
        <taxon>Euteleostomi</taxon>
        <taxon>Actinopterygii</taxon>
        <taxon>Neopterygii</taxon>
        <taxon>Teleostei</taxon>
        <taxon>Neoteleostei</taxon>
        <taxon>Acanthomorphata</taxon>
        <taxon>Eupercaria</taxon>
        <taxon>Perciformes</taxon>
        <taxon>Notothenioidei</taxon>
        <taxon>Channichthyidae</taxon>
        <taxon>Champsocephalus</taxon>
    </lineage>
</organism>
<evidence type="ECO:0000313" key="2">
    <source>
        <dbReference type="EMBL" id="KAK5885253.1"/>
    </source>
</evidence>
<name>A0AAN8BHL2_9TELE</name>
<accession>A0AAN8BHL2</accession>
<keyword evidence="3" id="KW-1185">Reference proteome</keyword>
<dbReference type="Proteomes" id="UP001335648">
    <property type="component" value="Unassembled WGS sequence"/>
</dbReference>
<gene>
    <name evidence="2" type="ORF">CesoFtcFv8_018982</name>
</gene>
<evidence type="ECO:0000313" key="3">
    <source>
        <dbReference type="Proteomes" id="UP001335648"/>
    </source>
</evidence>
<dbReference type="AlphaFoldDB" id="A0AAN8BHL2"/>
<feature type="compositionally biased region" description="Acidic residues" evidence="1">
    <location>
        <begin position="59"/>
        <end position="84"/>
    </location>
</feature>
<comment type="caution">
    <text evidence="2">The sequence shown here is derived from an EMBL/GenBank/DDBJ whole genome shotgun (WGS) entry which is preliminary data.</text>
</comment>
<protein>
    <submittedName>
        <fullName evidence="2">Uncharacterized protein</fullName>
    </submittedName>
</protein>
<sequence>MSEVTIEEGEEAVEDTEEGAFADIIITVVTAARFFSEPIEELESASMHSDANSGSDPDPQPEEEEDEEQENEEEDGGQTEELVEEGLLGLSVLPSTRTLPQLVLPSPLQGEPEDQGEGSYCESKPECSRPAERKGGHGRG</sequence>